<proteinExistence type="predicted"/>
<evidence type="ECO:0000313" key="2">
    <source>
        <dbReference type="EMBL" id="SDH83680.1"/>
    </source>
</evidence>
<evidence type="ECO:0000256" key="1">
    <source>
        <dbReference type="SAM" id="Phobius"/>
    </source>
</evidence>
<feature type="transmembrane region" description="Helical" evidence="1">
    <location>
        <begin position="64"/>
        <end position="84"/>
    </location>
</feature>
<organism evidence="2 3">
    <name type="scientific">Nonomuraea jiangxiensis</name>
    <dbReference type="NCBI Taxonomy" id="633440"/>
    <lineage>
        <taxon>Bacteria</taxon>
        <taxon>Bacillati</taxon>
        <taxon>Actinomycetota</taxon>
        <taxon>Actinomycetes</taxon>
        <taxon>Streptosporangiales</taxon>
        <taxon>Streptosporangiaceae</taxon>
        <taxon>Nonomuraea</taxon>
    </lineage>
</organism>
<feature type="transmembrane region" description="Helical" evidence="1">
    <location>
        <begin position="91"/>
        <end position="111"/>
    </location>
</feature>
<keyword evidence="1" id="KW-0812">Transmembrane</keyword>
<dbReference type="OrthoDB" id="4569917at2"/>
<gene>
    <name evidence="2" type="ORF">SAMN05421869_103374</name>
</gene>
<evidence type="ECO:0008006" key="4">
    <source>
        <dbReference type="Google" id="ProtNLM"/>
    </source>
</evidence>
<reference evidence="2 3" key="1">
    <citation type="submission" date="2016-10" db="EMBL/GenBank/DDBJ databases">
        <authorList>
            <person name="de Groot N.N."/>
        </authorList>
    </citation>
    <scope>NUCLEOTIDE SEQUENCE [LARGE SCALE GENOMIC DNA]</scope>
    <source>
        <strain evidence="2 3">CGMCC 4.6533</strain>
    </source>
</reference>
<dbReference type="STRING" id="633440.SAMN05421869_103374"/>
<protein>
    <recommendedName>
        <fullName evidence="4">DUF1440 domain-containing protein</fullName>
    </recommendedName>
</protein>
<evidence type="ECO:0000313" key="3">
    <source>
        <dbReference type="Proteomes" id="UP000199202"/>
    </source>
</evidence>
<name>A0A1G8FNF1_9ACTN</name>
<keyword evidence="1" id="KW-1133">Transmembrane helix</keyword>
<dbReference type="EMBL" id="FNDJ01000003">
    <property type="protein sequence ID" value="SDH83680.1"/>
    <property type="molecule type" value="Genomic_DNA"/>
</dbReference>
<keyword evidence="3" id="KW-1185">Reference proteome</keyword>
<dbReference type="RefSeq" id="WP_090930277.1">
    <property type="nucleotide sequence ID" value="NZ_FNDJ01000003.1"/>
</dbReference>
<dbReference type="AlphaFoldDB" id="A0A1G8FNF1"/>
<accession>A0A1G8FNF1</accession>
<keyword evidence="1" id="KW-0472">Membrane</keyword>
<sequence length="150" mass="15601">MHRLAAGLVAGAVGTSALNVATYLDMVIRARGASSTPEQAVEKMTNLADVDLGDGERAENRKQALGALLGYATGAGAALTYGLLSGRRRPSWPVGVLALTAMAMAGSDAPLTLAGVTDPRRWSVTDWVSDVVPHLAYGITAYAAYELLRS</sequence>
<dbReference type="Proteomes" id="UP000199202">
    <property type="component" value="Unassembled WGS sequence"/>
</dbReference>